<dbReference type="AlphaFoldDB" id="A0AAV0XED7"/>
<feature type="region of interest" description="Disordered" evidence="2">
    <location>
        <begin position="387"/>
        <end position="428"/>
    </location>
</feature>
<dbReference type="EMBL" id="CARXXK010000004">
    <property type="protein sequence ID" value="CAI6366313.1"/>
    <property type="molecule type" value="Genomic_DNA"/>
</dbReference>
<proteinExistence type="predicted"/>
<feature type="compositionally biased region" description="Polar residues" evidence="2">
    <location>
        <begin position="387"/>
        <end position="420"/>
    </location>
</feature>
<dbReference type="SUPFAM" id="SSF58022">
    <property type="entry name" value="XRCC4, C-terminal oligomerization domain"/>
    <property type="match status" value="1"/>
</dbReference>
<evidence type="ECO:0000313" key="4">
    <source>
        <dbReference type="Proteomes" id="UP001160148"/>
    </source>
</evidence>
<keyword evidence="1" id="KW-0175">Coiled coil</keyword>
<sequence>MEVDFPEPSYEFSTLKGQWSLTDSPTITVHLKVAFCDEAADDQARMAMQVAAIVDDIVGDCVVYGGFVIGNKAADQTLNSGVRHDFDDDDKSAAVRVWLRSARAALVGSGGKPTTEYEYHLRREDDDNDRLLTLAWKMKLRPFGLATLGMVQMTEVTPKVKSTVSLTCTSFITPLISLLSAERKQQKLSDLAAADRERCQLEDNRRLLEELRLMADSQRLVNHRMMAQFVEVLNAKKRRILDLQQELADLKLERDVPRPDAIAVEQKKVIVRQRRGRGTCRGRPGPIKKIRRSTTHSDMKKFCSSSSEDENVAQRHVNSSVQWPELEEINKLNCDNISGNVVVDPEETPLPTSIPVSPTTPVSLRVSPILPVSTDMDVSVDPRYYTDTQIDSPNSSPPWLQQPLTVSPSPQLQPSINQPGEHQLPKKKSVLDDLWSGIV</sequence>
<keyword evidence="4" id="KW-1185">Reference proteome</keyword>
<reference evidence="3 4" key="1">
    <citation type="submission" date="2023-01" db="EMBL/GenBank/DDBJ databases">
        <authorList>
            <person name="Whitehead M."/>
        </authorList>
    </citation>
    <scope>NUCLEOTIDE SEQUENCE [LARGE SCALE GENOMIC DNA]</scope>
</reference>
<evidence type="ECO:0000313" key="3">
    <source>
        <dbReference type="EMBL" id="CAI6366313.1"/>
    </source>
</evidence>
<feature type="region of interest" description="Disordered" evidence="2">
    <location>
        <begin position="274"/>
        <end position="298"/>
    </location>
</feature>
<dbReference type="Proteomes" id="UP001160148">
    <property type="component" value="Unassembled WGS sequence"/>
</dbReference>
<feature type="coiled-coil region" evidence="1">
    <location>
        <begin position="226"/>
        <end position="253"/>
    </location>
</feature>
<organism evidence="3 4">
    <name type="scientific">Macrosiphum euphorbiae</name>
    <name type="common">potato aphid</name>
    <dbReference type="NCBI Taxonomy" id="13131"/>
    <lineage>
        <taxon>Eukaryota</taxon>
        <taxon>Metazoa</taxon>
        <taxon>Ecdysozoa</taxon>
        <taxon>Arthropoda</taxon>
        <taxon>Hexapoda</taxon>
        <taxon>Insecta</taxon>
        <taxon>Pterygota</taxon>
        <taxon>Neoptera</taxon>
        <taxon>Paraneoptera</taxon>
        <taxon>Hemiptera</taxon>
        <taxon>Sternorrhyncha</taxon>
        <taxon>Aphidomorpha</taxon>
        <taxon>Aphidoidea</taxon>
        <taxon>Aphididae</taxon>
        <taxon>Macrosiphini</taxon>
        <taxon>Macrosiphum</taxon>
    </lineage>
</organism>
<feature type="compositionally biased region" description="Basic residues" evidence="2">
    <location>
        <begin position="274"/>
        <end position="294"/>
    </location>
</feature>
<comment type="caution">
    <text evidence="3">The sequence shown here is derived from an EMBL/GenBank/DDBJ whole genome shotgun (WGS) entry which is preliminary data.</text>
</comment>
<protein>
    <submittedName>
        <fullName evidence="3">Uncharacterized protein</fullName>
    </submittedName>
</protein>
<evidence type="ECO:0000256" key="2">
    <source>
        <dbReference type="SAM" id="MobiDB-lite"/>
    </source>
</evidence>
<name>A0AAV0XED7_9HEMI</name>
<gene>
    <name evidence="3" type="ORF">MEUPH1_LOCUS20912</name>
</gene>
<evidence type="ECO:0000256" key="1">
    <source>
        <dbReference type="SAM" id="Coils"/>
    </source>
</evidence>
<accession>A0AAV0XED7</accession>